<gene>
    <name evidence="2" type="ORF">CASFOL_009288</name>
</gene>
<reference evidence="3" key="1">
    <citation type="journal article" date="2024" name="IScience">
        <title>Strigolactones Initiate the Formation of Haustorium-like Structures in Castilleja.</title>
        <authorList>
            <person name="Buerger M."/>
            <person name="Peterson D."/>
            <person name="Chory J."/>
        </authorList>
    </citation>
    <scope>NUCLEOTIDE SEQUENCE [LARGE SCALE GENOMIC DNA]</scope>
</reference>
<evidence type="ECO:0000313" key="2">
    <source>
        <dbReference type="EMBL" id="KAL3646744.1"/>
    </source>
</evidence>
<evidence type="ECO:0000313" key="3">
    <source>
        <dbReference type="Proteomes" id="UP001632038"/>
    </source>
</evidence>
<sequence length="204" mass="22916">MTNVYVAQLLRRQAQLKPITAPRLRGSGVSPDLNKRRNNRTNYHPKLRRSEPIVDLDDDFEADFQDFKDLAIPSKMRLSISLIFDSRPDELIAKFVDEKLRAGNKGASGIGAQSLATVFATLRPHNCSNAAKKSQLVLSVANLHDDRSLLVADLHADRRIWLRPHNCSNAAKKSQLVLSVADLHAERSLLLADLHADRRIWLAE</sequence>
<dbReference type="Proteomes" id="UP001632038">
    <property type="component" value="Unassembled WGS sequence"/>
</dbReference>
<dbReference type="AlphaFoldDB" id="A0ABD3E0U4"/>
<keyword evidence="3" id="KW-1185">Reference proteome</keyword>
<protein>
    <submittedName>
        <fullName evidence="2">Uncharacterized protein</fullName>
    </submittedName>
</protein>
<proteinExistence type="predicted"/>
<accession>A0ABD3E0U4</accession>
<organism evidence="2 3">
    <name type="scientific">Castilleja foliolosa</name>
    <dbReference type="NCBI Taxonomy" id="1961234"/>
    <lineage>
        <taxon>Eukaryota</taxon>
        <taxon>Viridiplantae</taxon>
        <taxon>Streptophyta</taxon>
        <taxon>Embryophyta</taxon>
        <taxon>Tracheophyta</taxon>
        <taxon>Spermatophyta</taxon>
        <taxon>Magnoliopsida</taxon>
        <taxon>eudicotyledons</taxon>
        <taxon>Gunneridae</taxon>
        <taxon>Pentapetalae</taxon>
        <taxon>asterids</taxon>
        <taxon>lamiids</taxon>
        <taxon>Lamiales</taxon>
        <taxon>Orobanchaceae</taxon>
        <taxon>Pedicularideae</taxon>
        <taxon>Castillejinae</taxon>
        <taxon>Castilleja</taxon>
    </lineage>
</organism>
<evidence type="ECO:0000256" key="1">
    <source>
        <dbReference type="SAM" id="MobiDB-lite"/>
    </source>
</evidence>
<comment type="caution">
    <text evidence="2">The sequence shown here is derived from an EMBL/GenBank/DDBJ whole genome shotgun (WGS) entry which is preliminary data.</text>
</comment>
<feature type="region of interest" description="Disordered" evidence="1">
    <location>
        <begin position="22"/>
        <end position="43"/>
    </location>
</feature>
<name>A0ABD3E0U4_9LAMI</name>
<dbReference type="EMBL" id="JAVIJP010000011">
    <property type="protein sequence ID" value="KAL3646744.1"/>
    <property type="molecule type" value="Genomic_DNA"/>
</dbReference>